<name>A0A1I7VV92_LOALO</name>
<dbReference type="KEGG" id="loa:LOAG_02713"/>
<protein>
    <submittedName>
        <fullName evidence="3">Ovule protein</fullName>
    </submittedName>
</protein>
<dbReference type="Proteomes" id="UP000095285">
    <property type="component" value="Unassembled WGS sequence"/>
</dbReference>
<evidence type="ECO:0000313" key="3">
    <source>
        <dbReference type="WBParaSite" id="EN70_6659"/>
    </source>
</evidence>
<accession>A0A1I7VV92</accession>
<dbReference type="CTD" id="9940098"/>
<reference evidence="3" key="2">
    <citation type="submission" date="2016-11" db="UniProtKB">
        <authorList>
            <consortium name="WormBaseParasite"/>
        </authorList>
    </citation>
    <scope>IDENTIFICATION</scope>
</reference>
<sequence length="102" mass="12067">MAPCQYQLHTSTTFGKKRRDRFDLSRGYLVHQQRPTAQQRPLTSYPLHLQQKMNHLNMSSKIRPQYRNPYNRQLGYQISIGILVPIYPTIADHLEIAQHVHE</sequence>
<dbReference type="AlphaFoldDB" id="A0A1I7VV92"/>
<dbReference type="WBParaSite" id="EN70_6659">
    <property type="protein sequence ID" value="EN70_6659"/>
    <property type="gene ID" value="EN70_6659"/>
</dbReference>
<dbReference type="GeneID" id="9940098"/>
<accession>A0A1S0U600</accession>
<gene>
    <name evidence="1 3" type="ORF">LOAG_02713</name>
</gene>
<evidence type="ECO:0000313" key="2">
    <source>
        <dbReference type="Proteomes" id="UP000095285"/>
    </source>
</evidence>
<evidence type="ECO:0000313" key="1">
    <source>
        <dbReference type="EMBL" id="EFO25777.1"/>
    </source>
</evidence>
<proteinExistence type="predicted"/>
<reference evidence="1 2" key="1">
    <citation type="submission" date="2012-04" db="EMBL/GenBank/DDBJ databases">
        <title>The Genome Sequence of Loa loa.</title>
        <authorList>
            <consortium name="The Broad Institute Genome Sequencing Platform"/>
            <consortium name="Broad Institute Genome Sequencing Center for Infectious Disease"/>
            <person name="Nutman T.B."/>
            <person name="Fink D.L."/>
            <person name="Russ C."/>
            <person name="Young S."/>
            <person name="Zeng Q."/>
            <person name="Gargeya S."/>
            <person name="Alvarado L."/>
            <person name="Berlin A."/>
            <person name="Chapman S.B."/>
            <person name="Chen Z."/>
            <person name="Freedman E."/>
            <person name="Gellesch M."/>
            <person name="Goldberg J."/>
            <person name="Griggs A."/>
            <person name="Gujja S."/>
            <person name="Heilman E.R."/>
            <person name="Heiman D."/>
            <person name="Howarth C."/>
            <person name="Mehta T."/>
            <person name="Neiman D."/>
            <person name="Pearson M."/>
            <person name="Roberts A."/>
            <person name="Saif S."/>
            <person name="Shea T."/>
            <person name="Shenoy N."/>
            <person name="Sisk P."/>
            <person name="Stolte C."/>
            <person name="Sykes S."/>
            <person name="White J."/>
            <person name="Yandava C."/>
            <person name="Haas B."/>
            <person name="Henn M.R."/>
            <person name="Nusbaum C."/>
            <person name="Birren B."/>
        </authorList>
    </citation>
    <scope>NUCLEOTIDE SEQUENCE [LARGE SCALE GENOMIC DNA]</scope>
</reference>
<dbReference type="EMBL" id="JH712077">
    <property type="protein sequence ID" value="EFO25777.1"/>
    <property type="molecule type" value="Genomic_DNA"/>
</dbReference>
<dbReference type="RefSeq" id="XP_003138298.1">
    <property type="nucleotide sequence ID" value="XM_003138250.1"/>
</dbReference>
<keyword evidence="2" id="KW-1185">Reference proteome</keyword>
<organism evidence="2 3">
    <name type="scientific">Loa loa</name>
    <name type="common">Eye worm</name>
    <name type="synonym">Filaria loa</name>
    <dbReference type="NCBI Taxonomy" id="7209"/>
    <lineage>
        <taxon>Eukaryota</taxon>
        <taxon>Metazoa</taxon>
        <taxon>Ecdysozoa</taxon>
        <taxon>Nematoda</taxon>
        <taxon>Chromadorea</taxon>
        <taxon>Rhabditida</taxon>
        <taxon>Spirurina</taxon>
        <taxon>Spiruromorpha</taxon>
        <taxon>Filarioidea</taxon>
        <taxon>Onchocercidae</taxon>
        <taxon>Loa</taxon>
    </lineage>
</organism>